<dbReference type="RefSeq" id="WP_089904427.1">
    <property type="nucleotide sequence ID" value="NZ_FOCI01000019.1"/>
</dbReference>
<dbReference type="GO" id="GO:0016788">
    <property type="term" value="F:hydrolase activity, acting on ester bonds"/>
    <property type="evidence" value="ECO:0007669"/>
    <property type="project" value="UniProtKB-ARBA"/>
</dbReference>
<evidence type="ECO:0008006" key="3">
    <source>
        <dbReference type="Google" id="ProtNLM"/>
    </source>
</evidence>
<keyword evidence="2" id="KW-1185">Reference proteome</keyword>
<reference evidence="1 2" key="1">
    <citation type="submission" date="2016-10" db="EMBL/GenBank/DDBJ databases">
        <authorList>
            <person name="de Groot N.N."/>
        </authorList>
    </citation>
    <scope>NUCLEOTIDE SEQUENCE [LARGE SCALE GENOMIC DNA]</scope>
    <source>
        <strain evidence="1 2">DSM 16213</strain>
    </source>
</reference>
<dbReference type="Proteomes" id="UP000199585">
    <property type="component" value="Unassembled WGS sequence"/>
</dbReference>
<dbReference type="AlphaFoldDB" id="A0A1H8H2H1"/>
<gene>
    <name evidence="1" type="ORF">SAMN04488003_11913</name>
</gene>
<dbReference type="InterPro" id="IPR036514">
    <property type="entry name" value="SGNH_hydro_sf"/>
</dbReference>
<dbReference type="Gene3D" id="3.40.50.1110">
    <property type="entry name" value="SGNH hydrolase"/>
    <property type="match status" value="1"/>
</dbReference>
<dbReference type="OrthoDB" id="7756850at2"/>
<sequence length="388" mass="41554">MMPSDGKMIRGYMEKFERLVPITGFDPVAQAPAGIQSLLAPAAAGLLSDLAERDHHQPPACVIVRSEARGGRRFLGIRQNDSDIDGISRNRDGRHAIIFDDLIASLTACIAAAAADGCPVGLVNMVRLHGESDRSLTREAYAALFLSLIDDVERHLVRLDVAVHWTVVQASGTGATGGGNGWPNRLAVHDVAALRNNVDVAVAGYAYPQYDASHYSARGKLLLGENVGRAIARRLRGAAPALPRPVVLRLDPSPRGAVATLTMAADDPLVLDVTTLPPSDVTLMGFWIQDRTGAVLGDVTVLDATRLALHFDRMPDAASLTIQYAYRNQPRSHPSADVGYPMGRGNLRTTRATLSSLLADTHLHDWVPGFARRAADLMAGYVTNDGVA</sequence>
<accession>A0A1H8H2H1</accession>
<proteinExistence type="predicted"/>
<dbReference type="EMBL" id="FOCI01000019">
    <property type="protein sequence ID" value="SEN50446.1"/>
    <property type="molecule type" value="Genomic_DNA"/>
</dbReference>
<evidence type="ECO:0000313" key="2">
    <source>
        <dbReference type="Proteomes" id="UP000199585"/>
    </source>
</evidence>
<name>A0A1H8H2H1_9RHOB</name>
<dbReference type="SUPFAM" id="SSF52266">
    <property type="entry name" value="SGNH hydrolase"/>
    <property type="match status" value="1"/>
</dbReference>
<organism evidence="1 2">
    <name type="scientific">Loktanella fryxellensis</name>
    <dbReference type="NCBI Taxonomy" id="245187"/>
    <lineage>
        <taxon>Bacteria</taxon>
        <taxon>Pseudomonadati</taxon>
        <taxon>Pseudomonadota</taxon>
        <taxon>Alphaproteobacteria</taxon>
        <taxon>Rhodobacterales</taxon>
        <taxon>Roseobacteraceae</taxon>
        <taxon>Loktanella</taxon>
    </lineage>
</organism>
<evidence type="ECO:0000313" key="1">
    <source>
        <dbReference type="EMBL" id="SEN50446.1"/>
    </source>
</evidence>
<protein>
    <recommendedName>
        <fullName evidence="3">Sialate O-acetylesterase domain-containing protein</fullName>
    </recommendedName>
</protein>